<dbReference type="WBParaSite" id="HPLM_0000706501-mRNA-1">
    <property type="protein sequence ID" value="HPLM_0000706501-mRNA-1"/>
    <property type="gene ID" value="HPLM_0000706501"/>
</dbReference>
<sequence>MRCLIFLAAAASVMAQSGSQSSGYEDAEKVQPLPVAPISSDGGDQQGYNNEGVPVEAPPPPPPPPPPAQAPPAAAAPPPPPPPPPPAAAAPPPPPPPPPPPAQAPPPPPPPPPPPAQAPPPAAAPPPSPPVPSPPVPTAVGIPPAPVSGPPPETGDVQVQSNAKYDEAEAQNPSPVISAGGNDGLAYSNTLRFRRHL</sequence>
<evidence type="ECO:0000256" key="2">
    <source>
        <dbReference type="SAM" id="SignalP"/>
    </source>
</evidence>
<keyword evidence="2" id="KW-0732">Signal</keyword>
<feature type="chain" id="PRO_5043123535" evidence="2">
    <location>
        <begin position="16"/>
        <end position="197"/>
    </location>
</feature>
<organism evidence="5">
    <name type="scientific">Haemonchus placei</name>
    <name type="common">Barber's pole worm</name>
    <dbReference type="NCBI Taxonomy" id="6290"/>
    <lineage>
        <taxon>Eukaryota</taxon>
        <taxon>Metazoa</taxon>
        <taxon>Ecdysozoa</taxon>
        <taxon>Nematoda</taxon>
        <taxon>Chromadorea</taxon>
        <taxon>Rhabditida</taxon>
        <taxon>Rhabditina</taxon>
        <taxon>Rhabditomorpha</taxon>
        <taxon>Strongyloidea</taxon>
        <taxon>Trichostrongylidae</taxon>
        <taxon>Haemonchus</taxon>
    </lineage>
</organism>
<protein>
    <submittedName>
        <fullName evidence="5">Vegetative cell wall protein gp1-like</fullName>
    </submittedName>
</protein>
<dbReference type="STRING" id="6290.A0A0N4W9S0"/>
<name>A0A0N4W9S0_HAEPC</name>
<dbReference type="PRINTS" id="PR01217">
    <property type="entry name" value="PRICHEXTENSN"/>
</dbReference>
<accession>A0A0N4W9S0</accession>
<feature type="compositionally biased region" description="Polar residues" evidence="1">
    <location>
        <begin position="14"/>
        <end position="23"/>
    </location>
</feature>
<reference evidence="3 4" key="2">
    <citation type="submission" date="2018-11" db="EMBL/GenBank/DDBJ databases">
        <authorList>
            <consortium name="Pathogen Informatics"/>
        </authorList>
    </citation>
    <scope>NUCLEOTIDE SEQUENCE [LARGE SCALE GENOMIC DNA]</scope>
    <source>
        <strain evidence="3 4">MHpl1</strain>
    </source>
</reference>
<feature type="region of interest" description="Disordered" evidence="1">
    <location>
        <begin position="13"/>
        <end position="197"/>
    </location>
</feature>
<dbReference type="EMBL" id="UZAF01016593">
    <property type="protein sequence ID" value="VDO30806.1"/>
    <property type="molecule type" value="Genomic_DNA"/>
</dbReference>
<evidence type="ECO:0000313" key="4">
    <source>
        <dbReference type="Proteomes" id="UP000268014"/>
    </source>
</evidence>
<dbReference type="AlphaFoldDB" id="A0A0N4W9S0"/>
<reference evidence="5" key="1">
    <citation type="submission" date="2017-02" db="UniProtKB">
        <authorList>
            <consortium name="WormBaseParasite"/>
        </authorList>
    </citation>
    <scope>IDENTIFICATION</scope>
</reference>
<evidence type="ECO:0000313" key="3">
    <source>
        <dbReference type="EMBL" id="VDO30806.1"/>
    </source>
</evidence>
<evidence type="ECO:0000256" key="1">
    <source>
        <dbReference type="SAM" id="MobiDB-lite"/>
    </source>
</evidence>
<gene>
    <name evidence="3" type="ORF">HPLM_LOCUS7057</name>
</gene>
<feature type="signal peptide" evidence="2">
    <location>
        <begin position="1"/>
        <end position="15"/>
    </location>
</feature>
<proteinExistence type="predicted"/>
<dbReference type="Proteomes" id="UP000268014">
    <property type="component" value="Unassembled WGS sequence"/>
</dbReference>
<dbReference type="OMA" id="ANHGAEY"/>
<keyword evidence="4" id="KW-1185">Reference proteome</keyword>
<feature type="compositionally biased region" description="Pro residues" evidence="1">
    <location>
        <begin position="56"/>
        <end position="153"/>
    </location>
</feature>
<evidence type="ECO:0000313" key="5">
    <source>
        <dbReference type="WBParaSite" id="HPLM_0000706501-mRNA-1"/>
    </source>
</evidence>